<dbReference type="Pfam" id="PF22922">
    <property type="entry name" value="GAF_NLP"/>
    <property type="match status" value="1"/>
</dbReference>
<dbReference type="PROSITE" id="PS51745">
    <property type="entry name" value="PB1"/>
    <property type="match status" value="1"/>
</dbReference>
<dbReference type="PROSITE" id="PS51519">
    <property type="entry name" value="RWP_RK"/>
    <property type="match status" value="1"/>
</dbReference>
<keyword evidence="1" id="KW-0805">Transcription regulation</keyword>
<evidence type="ECO:0000256" key="2">
    <source>
        <dbReference type="ARBA" id="ARBA00023125"/>
    </source>
</evidence>
<dbReference type="InterPro" id="IPR053793">
    <property type="entry name" value="PB1-like"/>
</dbReference>
<dbReference type="InterPro" id="IPR000270">
    <property type="entry name" value="PB1_dom"/>
</dbReference>
<dbReference type="Gene3D" id="3.10.20.90">
    <property type="entry name" value="Phosphatidylinositol 3-kinase Catalytic Subunit, Chain A, domain 1"/>
    <property type="match status" value="1"/>
</dbReference>
<dbReference type="STRING" id="4155.A0A022Q9Z8"/>
<evidence type="ECO:0000313" key="7">
    <source>
        <dbReference type="EMBL" id="EYU24771.1"/>
    </source>
</evidence>
<feature type="domain" description="RWP-RK" evidence="5">
    <location>
        <begin position="221"/>
        <end position="314"/>
    </location>
</feature>
<keyword evidence="3" id="KW-0804">Transcription</keyword>
<dbReference type="PANTHER" id="PTHR32002">
    <property type="entry name" value="PROTEIN NLP8"/>
    <property type="match status" value="1"/>
</dbReference>
<dbReference type="Pfam" id="PF02042">
    <property type="entry name" value="RWP-RK"/>
    <property type="match status" value="1"/>
</dbReference>
<name>A0A022Q9Z8_ERYGU</name>
<feature type="domain" description="PB1" evidence="6">
    <location>
        <begin position="333"/>
        <end position="415"/>
    </location>
</feature>
<dbReference type="InterPro" id="IPR003035">
    <property type="entry name" value="RWP-RK_dom"/>
</dbReference>
<gene>
    <name evidence="7" type="ORF">MIMGU_mgv1a007144mg</name>
</gene>
<keyword evidence="8" id="KW-1185">Reference proteome</keyword>
<dbReference type="eggNOG" id="ENOG502QQ6H">
    <property type="taxonomic scope" value="Eukaryota"/>
</dbReference>
<evidence type="ECO:0000259" key="5">
    <source>
        <dbReference type="PROSITE" id="PS51519"/>
    </source>
</evidence>
<keyword evidence="4" id="KW-0539">Nucleus</keyword>
<accession>A0A022Q9Z8</accession>
<proteinExistence type="predicted"/>
<dbReference type="InterPro" id="IPR055081">
    <property type="entry name" value="NLP1-9_GAF"/>
</dbReference>
<dbReference type="GO" id="GO:0003700">
    <property type="term" value="F:DNA-binding transcription factor activity"/>
    <property type="evidence" value="ECO:0007669"/>
    <property type="project" value="InterPro"/>
</dbReference>
<dbReference type="SUPFAM" id="SSF54277">
    <property type="entry name" value="CAD &amp; PB1 domains"/>
    <property type="match status" value="1"/>
</dbReference>
<evidence type="ECO:0008006" key="9">
    <source>
        <dbReference type="Google" id="ProtNLM"/>
    </source>
</evidence>
<sequence length="417" mass="47734">MVQVWATCTRCPSEKDISLNCMELTDFMQELALEESIYSTMLEFSHIHTRKGITGMVLASENKSCFFRTSCHFSIVEQRLAHFTQNERIGSRFAICLQSTHTGNLVYVLEFFLNQGPGKYEYILSLLNFLIPILKRYLKSFTIASGQQLGDELAIEVPVFPGEDELILSEINGLQNKFKFVPYSVREHQHSGHQQRPISSDMDSVTSTSQAEHLISSVAVNAKKIKKGKKMKKTGRLNLTLEALKPHFGTKLKDVAKELGVSKSTIKRACREYGIDRWPCNENHKKNPSLFEVERADKYLQKNICSNRQNLRQASTDQSSSSHLNVQTIKDDTVIVKAKYDDDTIRFELGLRLEMEKLVEEVANRLKLEMGSFKLKYLDEENEEILLTRDSDLLHCPKYPTASGESFIMLFVRLSRK</sequence>
<dbReference type="Pfam" id="PF00564">
    <property type="entry name" value="PB1"/>
    <property type="match status" value="1"/>
</dbReference>
<organism evidence="7 8">
    <name type="scientific">Erythranthe guttata</name>
    <name type="common">Yellow monkey flower</name>
    <name type="synonym">Mimulus guttatus</name>
    <dbReference type="NCBI Taxonomy" id="4155"/>
    <lineage>
        <taxon>Eukaryota</taxon>
        <taxon>Viridiplantae</taxon>
        <taxon>Streptophyta</taxon>
        <taxon>Embryophyta</taxon>
        <taxon>Tracheophyta</taxon>
        <taxon>Spermatophyta</taxon>
        <taxon>Magnoliopsida</taxon>
        <taxon>eudicotyledons</taxon>
        <taxon>Gunneridae</taxon>
        <taxon>Pentapetalae</taxon>
        <taxon>asterids</taxon>
        <taxon>lamiids</taxon>
        <taxon>Lamiales</taxon>
        <taxon>Phrymaceae</taxon>
        <taxon>Erythranthe</taxon>
    </lineage>
</organism>
<evidence type="ECO:0000256" key="4">
    <source>
        <dbReference type="ARBA" id="ARBA00023242"/>
    </source>
</evidence>
<evidence type="ECO:0000259" key="6">
    <source>
        <dbReference type="PROSITE" id="PS51745"/>
    </source>
</evidence>
<protein>
    <recommendedName>
        <fullName evidence="9">RWP-RK domain-containing protein</fullName>
    </recommendedName>
</protein>
<reference evidence="7 8" key="1">
    <citation type="journal article" date="2013" name="Proc. Natl. Acad. Sci. U.S.A.">
        <title>Fine-scale variation in meiotic recombination in Mimulus inferred from population shotgun sequencing.</title>
        <authorList>
            <person name="Hellsten U."/>
            <person name="Wright K.M."/>
            <person name="Jenkins J."/>
            <person name="Shu S."/>
            <person name="Yuan Y."/>
            <person name="Wessler S.R."/>
            <person name="Schmutz J."/>
            <person name="Willis J.H."/>
            <person name="Rokhsar D.S."/>
        </authorList>
    </citation>
    <scope>NUCLEOTIDE SEQUENCE [LARGE SCALE GENOMIC DNA]</scope>
    <source>
        <strain evidence="8">cv. DUN x IM62</strain>
    </source>
</reference>
<evidence type="ECO:0000256" key="1">
    <source>
        <dbReference type="ARBA" id="ARBA00023015"/>
    </source>
</evidence>
<dbReference type="SMART" id="SM00666">
    <property type="entry name" value="PB1"/>
    <property type="match status" value="1"/>
</dbReference>
<dbReference type="InterPro" id="IPR045012">
    <property type="entry name" value="NLP"/>
</dbReference>
<dbReference type="Proteomes" id="UP000030748">
    <property type="component" value="Unassembled WGS sequence"/>
</dbReference>
<evidence type="ECO:0000256" key="3">
    <source>
        <dbReference type="ARBA" id="ARBA00023163"/>
    </source>
</evidence>
<dbReference type="GO" id="GO:0003677">
    <property type="term" value="F:DNA binding"/>
    <property type="evidence" value="ECO:0007669"/>
    <property type="project" value="UniProtKB-KW"/>
</dbReference>
<keyword evidence="2" id="KW-0238">DNA-binding</keyword>
<dbReference type="AlphaFoldDB" id="A0A022Q9Z8"/>
<dbReference type="PANTHER" id="PTHR32002:SF35">
    <property type="entry name" value="PROTEIN NLP6"/>
    <property type="match status" value="1"/>
</dbReference>
<dbReference type="EMBL" id="KI632112">
    <property type="protein sequence ID" value="EYU24771.1"/>
    <property type="molecule type" value="Genomic_DNA"/>
</dbReference>
<evidence type="ECO:0000313" key="8">
    <source>
        <dbReference type="Proteomes" id="UP000030748"/>
    </source>
</evidence>